<dbReference type="AlphaFoldDB" id="Q09CP3"/>
<dbReference type="NCBIfam" id="TIGR02265">
    <property type="entry name" value="Mxa_TIGR02265"/>
    <property type="match status" value="1"/>
</dbReference>
<evidence type="ECO:0000313" key="2">
    <source>
        <dbReference type="Proteomes" id="UP000032702"/>
    </source>
</evidence>
<dbReference type="InterPro" id="IPR011751">
    <property type="entry name" value="Mxa_paralog_2265"/>
</dbReference>
<proteinExistence type="predicted"/>
<name>Q09CP3_STIAD</name>
<accession>Q09CP3</accession>
<evidence type="ECO:0008006" key="3">
    <source>
        <dbReference type="Google" id="ProtNLM"/>
    </source>
</evidence>
<evidence type="ECO:0000313" key="1">
    <source>
        <dbReference type="EMBL" id="EAU69579.1"/>
    </source>
</evidence>
<dbReference type="Pfam" id="PF09536">
    <property type="entry name" value="DUF2378"/>
    <property type="match status" value="1"/>
</dbReference>
<gene>
    <name evidence="1" type="ORF">STIAU_2085</name>
</gene>
<comment type="caution">
    <text evidence="1">The sequence shown here is derived from an EMBL/GenBank/DDBJ whole genome shotgun (WGS) entry which is preliminary data.</text>
</comment>
<sequence length="240" mass="26252">MQPRFPRMPLHLLQPLSTGPVPIPGLVGYSGLHMADELLIFEQTIEALFLRALAGRLKPDCKARLRQAGLDVDQKLKPAYSFQSWMTFLRIAADELYAGMPLEEGAFKLGELYIEGFRETMLGRAVLSLLRVLGPRRALARATQSFRAGNNYTESRLTELGPAQFELWMNEVGSLPSFTAGIIHAGLRVAGAQNIRVEPTGHDGHGCTYRISWKEASVSSVVVGSGDSKASKRAGSINSL</sequence>
<organism evidence="1 2">
    <name type="scientific">Stigmatella aurantiaca (strain DW4/3-1)</name>
    <dbReference type="NCBI Taxonomy" id="378806"/>
    <lineage>
        <taxon>Bacteria</taxon>
        <taxon>Pseudomonadati</taxon>
        <taxon>Myxococcota</taxon>
        <taxon>Myxococcia</taxon>
        <taxon>Myxococcales</taxon>
        <taxon>Cystobacterineae</taxon>
        <taxon>Archangiaceae</taxon>
        <taxon>Stigmatella</taxon>
    </lineage>
</organism>
<protein>
    <recommendedName>
        <fullName evidence="3">Myxococcales-restricted protein, TIGR02265 family</fullName>
    </recommendedName>
</protein>
<reference evidence="1 2" key="1">
    <citation type="submission" date="2006-04" db="EMBL/GenBank/DDBJ databases">
        <authorList>
            <person name="Nierman W.C."/>
        </authorList>
    </citation>
    <scope>NUCLEOTIDE SEQUENCE [LARGE SCALE GENOMIC DNA]</scope>
    <source>
        <strain evidence="1 2">DW4/3-1</strain>
    </source>
</reference>
<dbReference type="EMBL" id="AAMD01000005">
    <property type="protein sequence ID" value="EAU69579.1"/>
    <property type="molecule type" value="Genomic_DNA"/>
</dbReference>
<dbReference type="Proteomes" id="UP000032702">
    <property type="component" value="Unassembled WGS sequence"/>
</dbReference>